<proteinExistence type="predicted"/>
<dbReference type="EMBL" id="GBXM01099994">
    <property type="protein sequence ID" value="JAH08583.1"/>
    <property type="molecule type" value="Transcribed_RNA"/>
</dbReference>
<dbReference type="AlphaFoldDB" id="A0A0E9PXH9"/>
<reference evidence="1" key="1">
    <citation type="submission" date="2014-11" db="EMBL/GenBank/DDBJ databases">
        <authorList>
            <person name="Amaro Gonzalez C."/>
        </authorList>
    </citation>
    <scope>NUCLEOTIDE SEQUENCE</scope>
</reference>
<sequence length="52" mass="5669">MRLGIDSTSLPKDFRSFFGFDAGGERCLTGQSKISHGCSKGFRAPRPTRCMG</sequence>
<evidence type="ECO:0000313" key="1">
    <source>
        <dbReference type="EMBL" id="JAH08583.1"/>
    </source>
</evidence>
<protein>
    <submittedName>
        <fullName evidence="1">Uncharacterized protein</fullName>
    </submittedName>
</protein>
<name>A0A0E9PXH9_ANGAN</name>
<accession>A0A0E9PXH9</accession>
<reference evidence="1" key="2">
    <citation type="journal article" date="2015" name="Fish Shellfish Immunol.">
        <title>Early steps in the European eel (Anguilla anguilla)-Vibrio vulnificus interaction in the gills: Role of the RtxA13 toxin.</title>
        <authorList>
            <person name="Callol A."/>
            <person name="Pajuelo D."/>
            <person name="Ebbesson L."/>
            <person name="Teles M."/>
            <person name="MacKenzie S."/>
            <person name="Amaro C."/>
        </authorList>
    </citation>
    <scope>NUCLEOTIDE SEQUENCE</scope>
</reference>
<organism evidence="1">
    <name type="scientific">Anguilla anguilla</name>
    <name type="common">European freshwater eel</name>
    <name type="synonym">Muraena anguilla</name>
    <dbReference type="NCBI Taxonomy" id="7936"/>
    <lineage>
        <taxon>Eukaryota</taxon>
        <taxon>Metazoa</taxon>
        <taxon>Chordata</taxon>
        <taxon>Craniata</taxon>
        <taxon>Vertebrata</taxon>
        <taxon>Euteleostomi</taxon>
        <taxon>Actinopterygii</taxon>
        <taxon>Neopterygii</taxon>
        <taxon>Teleostei</taxon>
        <taxon>Anguilliformes</taxon>
        <taxon>Anguillidae</taxon>
        <taxon>Anguilla</taxon>
    </lineage>
</organism>